<dbReference type="PANTHER" id="PTHR28309:SF1">
    <property type="entry name" value="REQUIRED FOR EXCISION 1-B DOMAIN-CONTAINING PROTEIN"/>
    <property type="match status" value="1"/>
</dbReference>
<organism evidence="1 2">
    <name type="scientific">Tursiops truncatus</name>
    <name type="common">Atlantic bottle-nosed dolphin</name>
    <name type="synonym">Delphinus truncatus</name>
    <dbReference type="NCBI Taxonomy" id="9739"/>
    <lineage>
        <taxon>Eukaryota</taxon>
        <taxon>Metazoa</taxon>
        <taxon>Chordata</taxon>
        <taxon>Craniata</taxon>
        <taxon>Vertebrata</taxon>
        <taxon>Euteleostomi</taxon>
        <taxon>Mammalia</taxon>
        <taxon>Eutheria</taxon>
        <taxon>Laurasiatheria</taxon>
        <taxon>Artiodactyla</taxon>
        <taxon>Whippomorpha</taxon>
        <taxon>Cetacea</taxon>
        <taxon>Odontoceti</taxon>
        <taxon>Delphinidae</taxon>
        <taxon>Tursiops</taxon>
    </lineage>
</organism>
<reference evidence="2" key="1">
    <citation type="submission" date="2025-08" db="UniProtKB">
        <authorList>
            <consortium name="RefSeq"/>
        </authorList>
    </citation>
    <scope>IDENTIFICATION</scope>
    <source>
        <tissue evidence="2">Spleen</tissue>
    </source>
</reference>
<name>A0A6J3R7Q9_TURTR</name>
<dbReference type="GeneID" id="101334986"/>
<gene>
    <name evidence="2" type="primary">REX1BD</name>
</gene>
<dbReference type="AlphaFoldDB" id="A0A6J3R7Q9"/>
<dbReference type="Proteomes" id="UP000245320">
    <property type="component" value="Chromosome 3"/>
</dbReference>
<dbReference type="PANTHER" id="PTHR28309">
    <property type="entry name" value="REQUIRED FOR EXCISION 1-B DOMAIN-CONTAINING PROTEIN"/>
    <property type="match status" value="1"/>
</dbReference>
<dbReference type="InterPro" id="IPR039491">
    <property type="entry name" value="REX1-B"/>
</dbReference>
<protein>
    <submittedName>
        <fullName evidence="2">Required for excision 1-B domain-containing protein isoform X1</fullName>
    </submittedName>
</protein>
<accession>A0A6J3R7Q9</accession>
<keyword evidence="1" id="KW-1185">Reference proteome</keyword>
<dbReference type="InParanoid" id="A0A6J3R7Q9"/>
<dbReference type="FunCoup" id="A0A6J3R7Q9">
    <property type="interactions" value="181"/>
</dbReference>
<evidence type="ECO:0000313" key="1">
    <source>
        <dbReference type="Proteomes" id="UP000245320"/>
    </source>
</evidence>
<dbReference type="RefSeq" id="XP_033709878.1">
    <property type="nucleotide sequence ID" value="XM_033853987.1"/>
</dbReference>
<dbReference type="Pfam" id="PF14966">
    <property type="entry name" value="DNA_repr_REX1B"/>
    <property type="match status" value="1"/>
</dbReference>
<proteinExistence type="predicted"/>
<sequence length="208" mass="22947">MIITEAAAESAVPAVPGDAGATGAPEREQLVWPWKDAAIRALVQRIHQLQAERAQAFRRLEEGHLEGFQVVDAGAGPESRGRSLRIPACRRGHRQYLSSGPPYDFPRYRSTVHEVTQAFAAASREVLAVEAELAGPRAQPLLASHVRRLQQLEETRLATVALLQLMGTPELTGQDNLQMHQLKMKVIKTMEAISEVLQDLRFDAESAE</sequence>
<dbReference type="OrthoDB" id="434723at2759"/>
<dbReference type="CTD" id="55049"/>
<evidence type="ECO:0000313" key="2">
    <source>
        <dbReference type="RefSeq" id="XP_033709878.1"/>
    </source>
</evidence>